<keyword evidence="2" id="KW-0488">Methylation</keyword>
<dbReference type="SUPFAM" id="SSF55008">
    <property type="entry name" value="HMA, heavy metal-associated domain"/>
    <property type="match status" value="1"/>
</dbReference>
<accession>A0AAD2DZ35</accession>
<feature type="compositionally biased region" description="Low complexity" evidence="6">
    <location>
        <begin position="104"/>
        <end position="128"/>
    </location>
</feature>
<dbReference type="GO" id="GO:0016020">
    <property type="term" value="C:membrane"/>
    <property type="evidence" value="ECO:0007669"/>
    <property type="project" value="UniProtKB-SubCell"/>
</dbReference>
<feature type="compositionally biased region" description="Basic and acidic residues" evidence="6">
    <location>
        <begin position="153"/>
        <end position="162"/>
    </location>
</feature>
<evidence type="ECO:0000256" key="1">
    <source>
        <dbReference type="ARBA" id="ARBA00004170"/>
    </source>
</evidence>
<dbReference type="GO" id="GO:0009626">
    <property type="term" value="P:plant-type hypersensitive response"/>
    <property type="evidence" value="ECO:0007669"/>
    <property type="project" value="UniProtKB-KW"/>
</dbReference>
<dbReference type="GO" id="GO:0046872">
    <property type="term" value="F:metal ion binding"/>
    <property type="evidence" value="ECO:0007669"/>
    <property type="project" value="UniProtKB-KW"/>
</dbReference>
<feature type="compositionally biased region" description="Acidic residues" evidence="6">
    <location>
        <begin position="171"/>
        <end position="200"/>
    </location>
</feature>
<protein>
    <recommendedName>
        <fullName evidence="7">HMA domain-containing protein</fullName>
    </recommendedName>
</protein>
<keyword evidence="3" id="KW-0479">Metal-binding</keyword>
<evidence type="ECO:0000259" key="7">
    <source>
        <dbReference type="PROSITE" id="PS50846"/>
    </source>
</evidence>
<dbReference type="AlphaFoldDB" id="A0AAD2DZ35"/>
<evidence type="ECO:0000313" key="8">
    <source>
        <dbReference type="EMBL" id="CAI9771009.1"/>
    </source>
</evidence>
<dbReference type="PANTHER" id="PTHR45868:SF74">
    <property type="entry name" value="HEAVY METAL-ASSOCIATED ISOPRENYLATED PLANT PROTEIN 33"/>
    <property type="match status" value="1"/>
</dbReference>
<evidence type="ECO:0000256" key="2">
    <source>
        <dbReference type="ARBA" id="ARBA00022481"/>
    </source>
</evidence>
<proteinExistence type="inferred from homology"/>
<keyword evidence="4" id="KW-0636">Prenylation</keyword>
<feature type="region of interest" description="Disordered" evidence="6">
    <location>
        <begin position="92"/>
        <end position="128"/>
    </location>
</feature>
<organism evidence="8 9">
    <name type="scientific">Fraxinus pennsylvanica</name>
    <dbReference type="NCBI Taxonomy" id="56036"/>
    <lineage>
        <taxon>Eukaryota</taxon>
        <taxon>Viridiplantae</taxon>
        <taxon>Streptophyta</taxon>
        <taxon>Embryophyta</taxon>
        <taxon>Tracheophyta</taxon>
        <taxon>Spermatophyta</taxon>
        <taxon>Magnoliopsida</taxon>
        <taxon>eudicotyledons</taxon>
        <taxon>Gunneridae</taxon>
        <taxon>Pentapetalae</taxon>
        <taxon>asterids</taxon>
        <taxon>lamiids</taxon>
        <taxon>Lamiales</taxon>
        <taxon>Oleaceae</taxon>
        <taxon>Oleeae</taxon>
        <taxon>Fraxinus</taxon>
    </lineage>
</organism>
<feature type="region of interest" description="Disordered" evidence="6">
    <location>
        <begin position="260"/>
        <end position="339"/>
    </location>
</feature>
<gene>
    <name evidence="8" type="ORF">FPE_LOCUS18439</name>
</gene>
<evidence type="ECO:0000313" key="9">
    <source>
        <dbReference type="Proteomes" id="UP000834106"/>
    </source>
</evidence>
<reference evidence="8" key="1">
    <citation type="submission" date="2023-05" db="EMBL/GenBank/DDBJ databases">
        <authorList>
            <person name="Huff M."/>
        </authorList>
    </citation>
    <scope>NUCLEOTIDE SEQUENCE</scope>
</reference>
<name>A0AAD2DZ35_9LAMI</name>
<feature type="domain" description="HMA" evidence="7">
    <location>
        <begin position="9"/>
        <end position="72"/>
    </location>
</feature>
<dbReference type="InterPro" id="IPR006121">
    <property type="entry name" value="HMA_dom"/>
</dbReference>
<dbReference type="PANTHER" id="PTHR45868">
    <property type="entry name" value="HEAVY METAL-ASSOCIATED ISOPRENYLATED PLANT PROTEIN 33-RELATED"/>
    <property type="match status" value="1"/>
</dbReference>
<feature type="compositionally biased region" description="Gly residues" evidence="6">
    <location>
        <begin position="260"/>
        <end position="302"/>
    </location>
</feature>
<keyword evidence="9" id="KW-1185">Reference proteome</keyword>
<dbReference type="FunFam" id="3.30.70.100:FF:000008">
    <property type="entry name" value="Copper transport protein ATOX1"/>
    <property type="match status" value="1"/>
</dbReference>
<comment type="similarity">
    <text evidence="5">Belongs to the HIPP family.</text>
</comment>
<dbReference type="Pfam" id="PF00403">
    <property type="entry name" value="HMA"/>
    <property type="match status" value="1"/>
</dbReference>
<dbReference type="Proteomes" id="UP000834106">
    <property type="component" value="Chromosome 11"/>
</dbReference>
<dbReference type="InterPro" id="IPR036163">
    <property type="entry name" value="HMA_dom_sf"/>
</dbReference>
<evidence type="ECO:0000256" key="3">
    <source>
        <dbReference type="ARBA" id="ARBA00022723"/>
    </source>
</evidence>
<feature type="region of interest" description="Disordered" evidence="6">
    <location>
        <begin position="153"/>
        <end position="216"/>
    </location>
</feature>
<dbReference type="EMBL" id="OU503046">
    <property type="protein sequence ID" value="CAI9771009.1"/>
    <property type="molecule type" value="Genomic_DNA"/>
</dbReference>
<comment type="subcellular location">
    <subcellularLocation>
        <location evidence="1">Membrane</location>
        <topology evidence="1">Peripheral membrane protein</topology>
    </subcellularLocation>
</comment>
<evidence type="ECO:0000256" key="4">
    <source>
        <dbReference type="ARBA" id="ARBA00023289"/>
    </source>
</evidence>
<keyword evidence="4" id="KW-0449">Lipoprotein</keyword>
<dbReference type="PROSITE" id="PS50846">
    <property type="entry name" value="HMA_2"/>
    <property type="match status" value="1"/>
</dbReference>
<evidence type="ECO:0000256" key="5">
    <source>
        <dbReference type="ARBA" id="ARBA00024045"/>
    </source>
</evidence>
<dbReference type="CDD" id="cd00371">
    <property type="entry name" value="HMA"/>
    <property type="match status" value="1"/>
</dbReference>
<evidence type="ECO:0000256" key="6">
    <source>
        <dbReference type="SAM" id="MobiDB-lite"/>
    </source>
</evidence>
<sequence length="490" mass="51789">MSKEEFLKIQTCVLKVHIHCEGCKHKVKKILQKIDGVYKTTIDSEQGKVTVSGNVDPETLIKKLSKKGKHAEIWGAPKANNNNNQLNNQFKNLQIDNGKGGNNKGQQVQVQKGGNNQPKGGPQGGQNPQLQQLQQLQQLKGFQDLKMPPQFMKDLKMPKDQNPKSGKFSGLEDDMTDDELDEFDDEDDDEDDDEFDDGMEDMPMNKTTLGNGLGGAPMPNMMGWQNPLLMKGGANGGVNGGNAGGNGKIGGGGNVPVMVNGGGNNGGNKGGNGKNNGGNQNQGGGKNGGGQPQANNGGGSGSGQMKNGNNGGGGANGHNMNANGAKKGGGMNDGPQGMPNMMAMNAGGSVGQMRSAPMGQMGQMPMGQMSQMGQMPMGQMGQMPMGQMGNPAAVRGLPALPMNDGAVNVQGVAPEQMAANPYYQQQLAAMMMNQQRANGNERFQPMMYARPAPAVNYMPPYPSYPYPPPGERVEEYSMFSNENPSSCTMM</sequence>
<dbReference type="Gene3D" id="3.30.70.100">
    <property type="match status" value="1"/>
</dbReference>